<organism evidence="2 3">
    <name type="scientific">Actinoplanes digitatis</name>
    <dbReference type="NCBI Taxonomy" id="1868"/>
    <lineage>
        <taxon>Bacteria</taxon>
        <taxon>Bacillati</taxon>
        <taxon>Actinomycetota</taxon>
        <taxon>Actinomycetes</taxon>
        <taxon>Micromonosporales</taxon>
        <taxon>Micromonosporaceae</taxon>
        <taxon>Actinoplanes</taxon>
    </lineage>
</organism>
<dbReference type="SUPFAM" id="SSF69279">
    <property type="entry name" value="Phage tail proteins"/>
    <property type="match status" value="1"/>
</dbReference>
<dbReference type="SUPFAM" id="SSF69255">
    <property type="entry name" value="gp5 N-terminal domain-like"/>
    <property type="match status" value="1"/>
</dbReference>
<dbReference type="Gene3D" id="2.40.50.230">
    <property type="entry name" value="Gp5 N-terminal domain"/>
    <property type="match status" value="1"/>
</dbReference>
<protein>
    <submittedName>
        <fullName evidence="2">Uncharacterized protein involved in type VI secretion and phage assembly</fullName>
    </submittedName>
</protein>
<dbReference type="NCBIfam" id="NF033848">
    <property type="entry name" value="VgrG_rel"/>
    <property type="match status" value="1"/>
</dbReference>
<dbReference type="Pfam" id="PF04717">
    <property type="entry name" value="Phage_base_V"/>
    <property type="match status" value="1"/>
</dbReference>
<evidence type="ECO:0000313" key="3">
    <source>
        <dbReference type="Proteomes" id="UP000578112"/>
    </source>
</evidence>
<dbReference type="InterPro" id="IPR006531">
    <property type="entry name" value="Gp5/Vgr_OB"/>
</dbReference>
<dbReference type="Gene3D" id="3.55.50.10">
    <property type="entry name" value="Baseplate protein-like domains"/>
    <property type="match status" value="1"/>
</dbReference>
<dbReference type="InterPro" id="IPR037026">
    <property type="entry name" value="Vgr_OB-fold_dom_sf"/>
</dbReference>
<accession>A0A7W7HX44</accession>
<reference evidence="2 3" key="1">
    <citation type="submission" date="2020-08" db="EMBL/GenBank/DDBJ databases">
        <title>Sequencing the genomes of 1000 actinobacteria strains.</title>
        <authorList>
            <person name="Klenk H.-P."/>
        </authorList>
    </citation>
    <scope>NUCLEOTIDE SEQUENCE [LARGE SCALE GENOMIC DNA]</scope>
    <source>
        <strain evidence="2 3">DSM 43149</strain>
    </source>
</reference>
<dbReference type="EMBL" id="JACHNH010000001">
    <property type="protein sequence ID" value="MBB4762403.1"/>
    <property type="molecule type" value="Genomic_DNA"/>
</dbReference>
<evidence type="ECO:0000313" key="2">
    <source>
        <dbReference type="EMBL" id="MBB4762403.1"/>
    </source>
</evidence>
<name>A0A7W7HX44_9ACTN</name>
<dbReference type="InterPro" id="IPR047702">
    <property type="entry name" value="VgrG-rel"/>
</dbReference>
<dbReference type="AlphaFoldDB" id="A0A7W7HX44"/>
<sequence length="547" mass="58399">MAEATRRLDGVVLTVDGRPLAPELYPRLALVRVEESVHLPDFFTVHFDDPHFELFDKGTFTLGTRMEIAFRAEGDPVVVTAGEVTAIVVEPGAAGRHELVLTGFDLTHRMAREPKSRSFQRVTDADIAARIAGEYGLDADIDGTGGAHDYVLQAGETDYAFLRRRAARIGFDVWVSDRTFFFKRGPRSTANPPTLKYGGNLNGFTVRFSAAERCDEVQIRGWDQLGKQTIEGRADETDPGTDAPAAREMADAARRAFGRVRRNAGQFPVTDQAEADALASSLLLRASGEEVVLRGQCAGDPLIGAGARVRIEGVGSRLTGGYRVTGVEHTYGAGKPYLTRFVCGGKEPGGLADLTGPGGAGGERRGWSGLVVGIVTNNDDPEGLGRVRVQFPTLSADDESAWARLATPGGGAQRGLQWLPEVDDEVLVGFELDDHSRPVVLGGLWNRKDGPPAGAARAKERFLVSRGDSRLAFTDEPELSVGLTLGGSPCAVKLEKAESSLTGDQKLVISAAQIEIKATQKLTLSGAQVEVTASGPLTASGKPIRLN</sequence>
<proteinExistence type="predicted"/>
<comment type="caution">
    <text evidence="2">The sequence shown here is derived from an EMBL/GenBank/DDBJ whole genome shotgun (WGS) entry which is preliminary data.</text>
</comment>
<evidence type="ECO:0000259" key="1">
    <source>
        <dbReference type="Pfam" id="PF04717"/>
    </source>
</evidence>
<feature type="domain" description="Gp5/Type VI secretion system Vgr protein OB-fold" evidence="1">
    <location>
        <begin position="372"/>
        <end position="445"/>
    </location>
</feature>
<dbReference type="Pfam" id="PF05954">
    <property type="entry name" value="Phage_GPD"/>
    <property type="match status" value="1"/>
</dbReference>
<gene>
    <name evidence="2" type="ORF">BJ971_002959</name>
</gene>
<keyword evidence="3" id="KW-1185">Reference proteome</keyword>
<dbReference type="Proteomes" id="UP000578112">
    <property type="component" value="Unassembled WGS sequence"/>
</dbReference>
<dbReference type="RefSeq" id="WP_184993472.1">
    <property type="nucleotide sequence ID" value="NZ_BOMK01000012.1"/>
</dbReference>